<dbReference type="PANTHER" id="PTHR46797:SF1">
    <property type="entry name" value="METHYLPHOSPHONATE SYNTHASE"/>
    <property type="match status" value="1"/>
</dbReference>
<dbReference type="InterPro" id="IPR050807">
    <property type="entry name" value="TransReg_Diox_bact_type"/>
</dbReference>
<dbReference type="Gene3D" id="1.10.260.40">
    <property type="entry name" value="lambda repressor-like DNA-binding domains"/>
    <property type="match status" value="1"/>
</dbReference>
<dbReference type="InterPro" id="IPR039418">
    <property type="entry name" value="LexA-like"/>
</dbReference>
<feature type="domain" description="HTH cro/C1-type" evidence="2">
    <location>
        <begin position="13"/>
        <end position="66"/>
    </location>
</feature>
<dbReference type="InterPro" id="IPR001387">
    <property type="entry name" value="Cro/C1-type_HTH"/>
</dbReference>
<reference evidence="4" key="1">
    <citation type="journal article" date="2019" name="Int. J. Syst. Evol. Microbiol.">
        <title>The Global Catalogue of Microorganisms (GCM) 10K type strain sequencing project: providing services to taxonomists for standard genome sequencing and annotation.</title>
        <authorList>
            <consortium name="The Broad Institute Genomics Platform"/>
            <consortium name="The Broad Institute Genome Sequencing Center for Infectious Disease"/>
            <person name="Wu L."/>
            <person name="Ma J."/>
        </authorList>
    </citation>
    <scope>NUCLEOTIDE SEQUENCE [LARGE SCALE GENOMIC DNA]</scope>
    <source>
        <strain evidence="4">CCUG 43117</strain>
    </source>
</reference>
<evidence type="ECO:0000313" key="3">
    <source>
        <dbReference type="EMBL" id="MFC5504877.1"/>
    </source>
</evidence>
<evidence type="ECO:0000259" key="2">
    <source>
        <dbReference type="PROSITE" id="PS50943"/>
    </source>
</evidence>
<dbReference type="SUPFAM" id="SSF51306">
    <property type="entry name" value="LexA/Signal peptidase"/>
    <property type="match status" value="1"/>
</dbReference>
<dbReference type="CDD" id="cd06529">
    <property type="entry name" value="S24_LexA-like"/>
    <property type="match status" value="1"/>
</dbReference>
<dbReference type="CDD" id="cd00093">
    <property type="entry name" value="HTH_XRE"/>
    <property type="match status" value="1"/>
</dbReference>
<dbReference type="Pfam" id="PF01381">
    <property type="entry name" value="HTH_3"/>
    <property type="match status" value="1"/>
</dbReference>
<evidence type="ECO:0000256" key="1">
    <source>
        <dbReference type="ARBA" id="ARBA00023125"/>
    </source>
</evidence>
<sequence length="227" mass="25708">MENDQSTPIGTWLRETRLSRELTQEQLADLSGVSQQTIAKIERGKIRFSKQFPKLLAVLGVSGTDFSTDIDRLFVQQATMREVAEAKRVLAEHPDPDQKMMVFGLQMGPDGQFWDFKQDVGSFDKIQQLIAGPKVAAMYVAEETMSPAIEPGDVVVVNSRLPALPGTDCAFIGDNDEGEPWLVAFRRLIKADENAWTVEQFSPRRTYELRRSQYQSARRIVAIYRRP</sequence>
<dbReference type="PROSITE" id="PS50943">
    <property type="entry name" value="HTH_CROC1"/>
    <property type="match status" value="1"/>
</dbReference>
<keyword evidence="1" id="KW-0238">DNA-binding</keyword>
<dbReference type="PANTHER" id="PTHR46797">
    <property type="entry name" value="HTH-TYPE TRANSCRIPTIONAL REGULATOR"/>
    <property type="match status" value="1"/>
</dbReference>
<dbReference type="SUPFAM" id="SSF47413">
    <property type="entry name" value="lambda repressor-like DNA-binding domains"/>
    <property type="match status" value="1"/>
</dbReference>
<comment type="caution">
    <text evidence="3">The sequence shown here is derived from an EMBL/GenBank/DDBJ whole genome shotgun (WGS) entry which is preliminary data.</text>
</comment>
<dbReference type="EMBL" id="JBHSLU010000009">
    <property type="protein sequence ID" value="MFC5504877.1"/>
    <property type="molecule type" value="Genomic_DNA"/>
</dbReference>
<dbReference type="InterPro" id="IPR036286">
    <property type="entry name" value="LexA/Signal_pep-like_sf"/>
</dbReference>
<organism evidence="3 4">
    <name type="scientific">Bosea massiliensis</name>
    <dbReference type="NCBI Taxonomy" id="151419"/>
    <lineage>
        <taxon>Bacteria</taxon>
        <taxon>Pseudomonadati</taxon>
        <taxon>Pseudomonadota</taxon>
        <taxon>Alphaproteobacteria</taxon>
        <taxon>Hyphomicrobiales</taxon>
        <taxon>Boseaceae</taxon>
        <taxon>Bosea</taxon>
    </lineage>
</organism>
<dbReference type="Proteomes" id="UP001596060">
    <property type="component" value="Unassembled WGS sequence"/>
</dbReference>
<evidence type="ECO:0000313" key="4">
    <source>
        <dbReference type="Proteomes" id="UP001596060"/>
    </source>
</evidence>
<accession>A0ABW0P0K3</accession>
<gene>
    <name evidence="3" type="ORF">ACFPN9_06350</name>
</gene>
<name>A0ABW0P0K3_9HYPH</name>
<protein>
    <submittedName>
        <fullName evidence="3">Helix-turn-helix domain-containing protein</fullName>
    </submittedName>
</protein>
<dbReference type="InterPro" id="IPR010982">
    <property type="entry name" value="Lambda_DNA-bd_dom_sf"/>
</dbReference>
<dbReference type="RefSeq" id="WP_377815953.1">
    <property type="nucleotide sequence ID" value="NZ_JBHSLU010000009.1"/>
</dbReference>
<keyword evidence="4" id="KW-1185">Reference proteome</keyword>
<dbReference type="SMART" id="SM00530">
    <property type="entry name" value="HTH_XRE"/>
    <property type="match status" value="1"/>
</dbReference>
<proteinExistence type="predicted"/>